<dbReference type="EMBL" id="CAKLCB010000375">
    <property type="protein sequence ID" value="CAH0521187.1"/>
    <property type="molecule type" value="Genomic_DNA"/>
</dbReference>
<keyword evidence="1" id="KW-0812">Transmembrane</keyword>
<organism evidence="3 4">
    <name type="scientific">Peronospora belbahrii</name>
    <dbReference type="NCBI Taxonomy" id="622444"/>
    <lineage>
        <taxon>Eukaryota</taxon>
        <taxon>Sar</taxon>
        <taxon>Stramenopiles</taxon>
        <taxon>Oomycota</taxon>
        <taxon>Peronosporomycetes</taxon>
        <taxon>Peronosporales</taxon>
        <taxon>Peronosporaceae</taxon>
        <taxon>Peronospora</taxon>
    </lineage>
</organism>
<feature type="signal peptide" evidence="2">
    <location>
        <begin position="1"/>
        <end position="18"/>
    </location>
</feature>
<dbReference type="Proteomes" id="UP001158986">
    <property type="component" value="Unassembled WGS sequence"/>
</dbReference>
<evidence type="ECO:0000313" key="4">
    <source>
        <dbReference type="Proteomes" id="UP001158986"/>
    </source>
</evidence>
<dbReference type="PANTHER" id="PTHR35465:SF1">
    <property type="entry name" value="PHOSPHATIDYLINOSITOL-GLYCAN BIOSYNTHESIS CLASS X PROTEIN"/>
    <property type="match status" value="1"/>
</dbReference>
<comment type="caution">
    <text evidence="3">The sequence shown here is derived from an EMBL/GenBank/DDBJ whole genome shotgun (WGS) entry which is preliminary data.</text>
</comment>
<evidence type="ECO:0000256" key="1">
    <source>
        <dbReference type="SAM" id="Phobius"/>
    </source>
</evidence>
<gene>
    <name evidence="3" type="ORF">PBS001_LOCUS7647</name>
</gene>
<feature type="transmembrane region" description="Helical" evidence="1">
    <location>
        <begin position="186"/>
        <end position="205"/>
    </location>
</feature>
<keyword evidence="1" id="KW-0472">Membrane</keyword>
<keyword evidence="4" id="KW-1185">Reference proteome</keyword>
<keyword evidence="2" id="KW-0732">Signal</keyword>
<accession>A0ABN8D7Q4</accession>
<feature type="chain" id="PRO_5046138333" evidence="2">
    <location>
        <begin position="19"/>
        <end position="229"/>
    </location>
</feature>
<keyword evidence="1" id="KW-1133">Transmembrane helix</keyword>
<sequence>MLLFVKLLVALTSLVSYAASTVSSNDPVVIELFPEVSLSSQTVQYGIPRLFRIVDLEPATVYDIKVSYPATQPSRFMLQVERVRLRTSDNIDVTNANIVQNIATSQPIPHRILNTVKLRLYPNEAELHKSSMRYRLKSSETAVEVEFSLFVQVEGVRHPESKMKTEKCVFDIVVEKVLFEAFPKTTLWLIGWLLLLLFVSGKWVLPYLEKRMTLGCVKDRVELTQTKKF</sequence>
<protein>
    <submittedName>
        <fullName evidence="3">Uncharacterized protein</fullName>
    </submittedName>
</protein>
<proteinExistence type="predicted"/>
<reference evidence="3 4" key="1">
    <citation type="submission" date="2021-11" db="EMBL/GenBank/DDBJ databases">
        <authorList>
            <person name="Islam A."/>
            <person name="Islam S."/>
            <person name="Flora M.S."/>
            <person name="Rahman M."/>
            <person name="Ziaur R.M."/>
            <person name="Epstein J.H."/>
            <person name="Hassan M."/>
            <person name="Klassen M."/>
            <person name="Woodard K."/>
            <person name="Webb A."/>
            <person name="Webby R.J."/>
            <person name="El Zowalaty M.E."/>
        </authorList>
    </citation>
    <scope>NUCLEOTIDE SEQUENCE [LARGE SCALE GENOMIC DNA]</scope>
    <source>
        <strain evidence="3">Pbs1</strain>
    </source>
</reference>
<evidence type="ECO:0000256" key="2">
    <source>
        <dbReference type="SAM" id="SignalP"/>
    </source>
</evidence>
<dbReference type="PANTHER" id="PTHR35465">
    <property type="entry name" value="CAVEOLIN-1 PROTEIN"/>
    <property type="match status" value="1"/>
</dbReference>
<evidence type="ECO:0000313" key="3">
    <source>
        <dbReference type="EMBL" id="CAH0521187.1"/>
    </source>
</evidence>
<name>A0ABN8D7Q4_9STRA</name>